<dbReference type="Pfam" id="PF00589">
    <property type="entry name" value="Phage_integrase"/>
    <property type="match status" value="1"/>
</dbReference>
<feature type="domain" description="Core-binding (CB)" evidence="7">
    <location>
        <begin position="84"/>
        <end position="178"/>
    </location>
</feature>
<dbReference type="CDD" id="cd01189">
    <property type="entry name" value="INT_ICEBs1_C_like"/>
    <property type="match status" value="1"/>
</dbReference>
<reference evidence="8 9" key="1">
    <citation type="submission" date="2023-07" db="EMBL/GenBank/DDBJ databases">
        <title>Genomic Encyclopedia of Type Strains, Phase IV (KMG-IV): sequencing the most valuable type-strain genomes for metagenomic binning, comparative biology and taxonomic classification.</title>
        <authorList>
            <person name="Goeker M."/>
        </authorList>
    </citation>
    <scope>NUCLEOTIDE SEQUENCE [LARGE SCALE GENOMIC DNA]</scope>
    <source>
        <strain evidence="8 9">DSM 9768</strain>
    </source>
</reference>
<dbReference type="SUPFAM" id="SSF56349">
    <property type="entry name" value="DNA breaking-rejoining enzymes"/>
    <property type="match status" value="1"/>
</dbReference>
<dbReference type="PANTHER" id="PTHR30349">
    <property type="entry name" value="PHAGE INTEGRASE-RELATED"/>
    <property type="match status" value="1"/>
</dbReference>
<evidence type="ECO:0000256" key="5">
    <source>
        <dbReference type="PROSITE-ProRule" id="PRU01248"/>
    </source>
</evidence>
<dbReference type="InterPro" id="IPR010998">
    <property type="entry name" value="Integrase_recombinase_N"/>
</dbReference>
<comment type="similarity">
    <text evidence="1">Belongs to the 'phage' integrase family.</text>
</comment>
<evidence type="ECO:0000313" key="9">
    <source>
        <dbReference type="Proteomes" id="UP001230005"/>
    </source>
</evidence>
<dbReference type="PROSITE" id="PS51898">
    <property type="entry name" value="TYR_RECOMBINASE"/>
    <property type="match status" value="1"/>
</dbReference>
<sequence>MTGNIREDKKTNKWLYTIELGFDENGKRKRKVKRGFKNKTEARKAMAIAIADFYQNEPTSMDTKEFNNVNETVQATESDKCEGLTLGEYLDYWLLTYVETSTAYNTFLGYERMIRVHIKPELGNILLSKLKPRDIQDYYTRKVRTDNTLDGNEDDSRLSAQSVKHHHRVLSKALSDAVDLEFIEKNVVKKVKPPKVQKIKTITYTSIELELLLNNAIANEVYGPIIYSGAYTGARLGELRALTWEDVDFKNKKMFINKTAYDVRRRGVKIKYTTKHGERHIVMGKKLINFLKDHKRKSDDTKKVIGKSFNPNNLVFCNSVGNDVHPSELRLAYKKAVAQAELPVSRFHDLRHTHATILLQANVHPKIVSERLGHSKIGITLDLYSHVIPSLQDEAADMFDLAFDDK</sequence>
<dbReference type="Gene3D" id="1.10.150.130">
    <property type="match status" value="1"/>
</dbReference>
<protein>
    <submittedName>
        <fullName evidence="8">Integrase</fullName>
    </submittedName>
</protein>
<gene>
    <name evidence="8" type="ORF">J2S74_004974</name>
</gene>
<dbReference type="RefSeq" id="WP_307331369.1">
    <property type="nucleotide sequence ID" value="NZ_JAUSUG010000029.1"/>
</dbReference>
<dbReference type="PANTHER" id="PTHR30349:SF64">
    <property type="entry name" value="PROPHAGE INTEGRASE INTD-RELATED"/>
    <property type="match status" value="1"/>
</dbReference>
<evidence type="ECO:0000259" key="6">
    <source>
        <dbReference type="PROSITE" id="PS51898"/>
    </source>
</evidence>
<proteinExistence type="inferred from homology"/>
<dbReference type="Gene3D" id="1.10.443.10">
    <property type="entry name" value="Intergrase catalytic core"/>
    <property type="match status" value="1"/>
</dbReference>
<evidence type="ECO:0000313" key="8">
    <source>
        <dbReference type="EMBL" id="MDQ0257516.1"/>
    </source>
</evidence>
<evidence type="ECO:0000256" key="2">
    <source>
        <dbReference type="ARBA" id="ARBA00022908"/>
    </source>
</evidence>
<dbReference type="InterPro" id="IPR044068">
    <property type="entry name" value="CB"/>
</dbReference>
<dbReference type="Proteomes" id="UP001230005">
    <property type="component" value="Unassembled WGS sequence"/>
</dbReference>
<dbReference type="EMBL" id="JAUSUG010000029">
    <property type="protein sequence ID" value="MDQ0257516.1"/>
    <property type="molecule type" value="Genomic_DNA"/>
</dbReference>
<accession>A0ABU0A3I3</accession>
<evidence type="ECO:0000256" key="4">
    <source>
        <dbReference type="ARBA" id="ARBA00023172"/>
    </source>
</evidence>
<keyword evidence="3 5" id="KW-0238">DNA-binding</keyword>
<evidence type="ECO:0000256" key="3">
    <source>
        <dbReference type="ARBA" id="ARBA00023125"/>
    </source>
</evidence>
<dbReference type="InterPro" id="IPR004107">
    <property type="entry name" value="Integrase_SAM-like_N"/>
</dbReference>
<dbReference type="InterPro" id="IPR013762">
    <property type="entry name" value="Integrase-like_cat_sf"/>
</dbReference>
<evidence type="ECO:0000256" key="1">
    <source>
        <dbReference type="ARBA" id="ARBA00008857"/>
    </source>
</evidence>
<comment type="caution">
    <text evidence="8">The sequence shown here is derived from an EMBL/GenBank/DDBJ whole genome shotgun (WGS) entry which is preliminary data.</text>
</comment>
<keyword evidence="4" id="KW-0233">DNA recombination</keyword>
<dbReference type="InterPro" id="IPR050090">
    <property type="entry name" value="Tyrosine_recombinase_XerCD"/>
</dbReference>
<dbReference type="InterPro" id="IPR028259">
    <property type="entry name" value="AP2-like_int_N"/>
</dbReference>
<dbReference type="Pfam" id="PF14659">
    <property type="entry name" value="Phage_int_SAM_3"/>
    <property type="match status" value="1"/>
</dbReference>
<evidence type="ECO:0000259" key="7">
    <source>
        <dbReference type="PROSITE" id="PS51900"/>
    </source>
</evidence>
<dbReference type="PROSITE" id="PS51900">
    <property type="entry name" value="CB"/>
    <property type="match status" value="1"/>
</dbReference>
<dbReference type="InterPro" id="IPR002104">
    <property type="entry name" value="Integrase_catalytic"/>
</dbReference>
<name>A0ABU0A3I3_9BACI</name>
<keyword evidence="9" id="KW-1185">Reference proteome</keyword>
<keyword evidence="2" id="KW-0229">DNA integration</keyword>
<dbReference type="InterPro" id="IPR011010">
    <property type="entry name" value="DNA_brk_join_enz"/>
</dbReference>
<dbReference type="Pfam" id="PF14657">
    <property type="entry name" value="Arm-DNA-bind_4"/>
    <property type="match status" value="1"/>
</dbReference>
<organism evidence="8 9">
    <name type="scientific">Evansella vedderi</name>
    <dbReference type="NCBI Taxonomy" id="38282"/>
    <lineage>
        <taxon>Bacteria</taxon>
        <taxon>Bacillati</taxon>
        <taxon>Bacillota</taxon>
        <taxon>Bacilli</taxon>
        <taxon>Bacillales</taxon>
        <taxon>Bacillaceae</taxon>
        <taxon>Evansella</taxon>
    </lineage>
</organism>
<feature type="domain" description="Tyr recombinase" evidence="6">
    <location>
        <begin position="197"/>
        <end position="397"/>
    </location>
</feature>